<evidence type="ECO:0000313" key="3">
    <source>
        <dbReference type="Proteomes" id="UP000315496"/>
    </source>
</evidence>
<keyword evidence="1" id="KW-0175">Coiled coil</keyword>
<dbReference type="InterPro" id="IPR036770">
    <property type="entry name" value="Ankyrin_rpt-contain_sf"/>
</dbReference>
<dbReference type="InterPro" id="IPR002110">
    <property type="entry name" value="Ankyrin_rpt"/>
</dbReference>
<dbReference type="Proteomes" id="UP000315496">
    <property type="component" value="Chromosome 1"/>
</dbReference>
<accession>A0A4Z1SW26</accession>
<dbReference type="PANTHER" id="PTHR24120">
    <property type="entry name" value="GH07239P"/>
    <property type="match status" value="1"/>
</dbReference>
<protein>
    <submittedName>
        <fullName evidence="2">Ankyrin repeat protein 1</fullName>
    </submittedName>
</protein>
<sequence length="785" mass="87039">MSSLIEAVRARRPDDVATSLDHAGERDDQGRTALMLAACFGYLDCLSPLITREAGLHDAYGLTAMMFAAGSSNGMCCTLLLEREAGLRAAPIGSALDLAMRNGYFDIASILAAEKGMDGLTEPMRAALTGRAIDVAQYSNTFRSMHEGYSALMLAACCNNLPVVDALVEHESGLRNSQGATALMLAAKYGSCRVLSTLLKYEEGLQDDAGQTALMYAIAHGRVECAQMLSSEAGKQTGHDIWLLGRMDAGTTALMLAAESGLQNIVEVLTPLEVGLKTRSGLTAYKYALRRGNREALASLEAEVPGELKSHSGQKSNGASNIMLLDTSKDDLESVLDEQSVGHFSTASTEADDIRHKACVDALLFVVRHGAIENVEGLLQCVTFSAEDLDAAIEVAKGMIAECDDEVHDQQRQLISILSHAQAALTDEAAPIFNISNEGLTCDKVCSEVVEREIETNSPQLIDAEVQSTDVCEKIEVATETDMEFILNSTELTTQLEQASSRIAELERALQEKDKEAANLTMKMRDTRQQFETFREKYRGELQILAKRQSQRDSEIHTLQDALRKAEDALREQQAHNTELNHELSGYRSNSGQTRSETMLQTIQTQERAIHNIQTQLEKREADCSRMRMELKNAQLRTEVLNTELNVSRLRAKEQEEKFMLLREKMVPKETYDALVTCYREQEEAFKATKNVMAGQDDMIEKLREQVRSFSAQLTELRNDTVEAGNSTNKLAERSADESKQLKAMQDTITLRNEELSSLRIELQVTKRNLQWYQMQVRQLSSCVN</sequence>
<feature type="coiled-coil region" evidence="1">
    <location>
        <begin position="489"/>
        <end position="530"/>
    </location>
</feature>
<dbReference type="VEuPathDB" id="GiardiaDB:GMRT_13536"/>
<dbReference type="EMBL" id="VDLU01000001">
    <property type="protein sequence ID" value="TNJ29956.1"/>
    <property type="molecule type" value="Genomic_DNA"/>
</dbReference>
<keyword evidence="3" id="KW-1185">Reference proteome</keyword>
<organism evidence="2 3">
    <name type="scientific">Giardia muris</name>
    <dbReference type="NCBI Taxonomy" id="5742"/>
    <lineage>
        <taxon>Eukaryota</taxon>
        <taxon>Metamonada</taxon>
        <taxon>Diplomonadida</taxon>
        <taxon>Hexamitidae</taxon>
        <taxon>Giardiinae</taxon>
        <taxon>Giardia</taxon>
    </lineage>
</organism>
<dbReference type="Gene3D" id="1.25.40.20">
    <property type="entry name" value="Ankyrin repeat-containing domain"/>
    <property type="match status" value="2"/>
</dbReference>
<comment type="caution">
    <text evidence="2">The sequence shown here is derived from an EMBL/GenBank/DDBJ whole genome shotgun (WGS) entry which is preliminary data.</text>
</comment>
<dbReference type="PANTHER" id="PTHR24120:SF4">
    <property type="entry name" value="GH07239P"/>
    <property type="match status" value="1"/>
</dbReference>
<proteinExistence type="predicted"/>
<name>A0A4Z1SW26_GIAMU</name>
<reference evidence="2 3" key="1">
    <citation type="submission" date="2019-05" db="EMBL/GenBank/DDBJ databases">
        <title>The compact genome of Giardia muris reveals important steps in the evolution of intestinal protozoan parasites.</title>
        <authorList>
            <person name="Xu F."/>
            <person name="Jimenez-Gonzalez A."/>
            <person name="Einarsson E."/>
            <person name="Astvaldsson A."/>
            <person name="Peirasmaki D."/>
            <person name="Eckmann L."/>
            <person name="Andersson J.O."/>
            <person name="Svard S.G."/>
            <person name="Jerlstrom-Hultqvist J."/>
        </authorList>
    </citation>
    <scope>NUCLEOTIDE SEQUENCE [LARGE SCALE GENOMIC DNA]</scope>
    <source>
        <strain evidence="2 3">Roberts-Thomson</strain>
    </source>
</reference>
<evidence type="ECO:0000313" key="2">
    <source>
        <dbReference type="EMBL" id="TNJ29956.1"/>
    </source>
</evidence>
<dbReference type="SUPFAM" id="SSF48403">
    <property type="entry name" value="Ankyrin repeat"/>
    <property type="match status" value="1"/>
</dbReference>
<dbReference type="OrthoDB" id="7464126at2759"/>
<dbReference type="AlphaFoldDB" id="A0A4Z1SW26"/>
<dbReference type="Pfam" id="PF12796">
    <property type="entry name" value="Ank_2"/>
    <property type="match status" value="2"/>
</dbReference>
<gene>
    <name evidence="2" type="ORF">GMRT_13536</name>
</gene>
<feature type="coiled-coil region" evidence="1">
    <location>
        <begin position="556"/>
        <end position="653"/>
    </location>
</feature>
<dbReference type="SMART" id="SM00248">
    <property type="entry name" value="ANK"/>
    <property type="match status" value="6"/>
</dbReference>
<evidence type="ECO:0000256" key="1">
    <source>
        <dbReference type="SAM" id="Coils"/>
    </source>
</evidence>